<organism evidence="2 3">
    <name type="scientific">Pneumocystis jirovecii (strain RU7)</name>
    <name type="common">Human pneumocystis pneumonia agent</name>
    <dbReference type="NCBI Taxonomy" id="1408657"/>
    <lineage>
        <taxon>Eukaryota</taxon>
        <taxon>Fungi</taxon>
        <taxon>Dikarya</taxon>
        <taxon>Ascomycota</taxon>
        <taxon>Taphrinomycotina</taxon>
        <taxon>Pneumocystomycetes</taxon>
        <taxon>Pneumocystaceae</taxon>
        <taxon>Pneumocystis</taxon>
    </lineage>
</organism>
<dbReference type="RefSeq" id="XP_018227936.1">
    <property type="nucleotide sequence ID" value="XM_018375796.1"/>
</dbReference>
<keyword evidence="3" id="KW-1185">Reference proteome</keyword>
<dbReference type="VEuPathDB" id="FungiDB:T551_03533"/>
<gene>
    <name evidence="2" type="ORF">T551_03533</name>
</gene>
<dbReference type="Proteomes" id="UP000053447">
    <property type="component" value="Unassembled WGS sequence"/>
</dbReference>
<name>A0A0W4ZCV9_PNEJ7</name>
<evidence type="ECO:0000313" key="2">
    <source>
        <dbReference type="EMBL" id="KTW26233.1"/>
    </source>
</evidence>
<reference evidence="3" key="1">
    <citation type="journal article" date="2016" name="Nat. Commun.">
        <title>Genome analysis of three Pneumocystis species reveals adaptation mechanisms to life exclusively in mammalian hosts.</title>
        <authorList>
            <person name="Ma L."/>
            <person name="Chen Z."/>
            <person name="Huang D.W."/>
            <person name="Kutty G."/>
            <person name="Ishihara M."/>
            <person name="Wang H."/>
            <person name="Abouelleil A."/>
            <person name="Bishop L."/>
            <person name="Davey E."/>
            <person name="Deng R."/>
            <person name="Deng X."/>
            <person name="Fan L."/>
            <person name="Fantoni G."/>
            <person name="Fitzgerald M."/>
            <person name="Gogineni E."/>
            <person name="Goldberg J.M."/>
            <person name="Handley G."/>
            <person name="Hu X."/>
            <person name="Huber C."/>
            <person name="Jiao X."/>
            <person name="Jones K."/>
            <person name="Levin J.Z."/>
            <person name="Liu Y."/>
            <person name="Macdonald P."/>
            <person name="Melnikov A."/>
            <person name="Raley C."/>
            <person name="Sassi M."/>
            <person name="Sherman B.T."/>
            <person name="Song X."/>
            <person name="Sykes S."/>
            <person name="Tran B."/>
            <person name="Walsh L."/>
            <person name="Xia Y."/>
            <person name="Yang J."/>
            <person name="Young S."/>
            <person name="Zeng Q."/>
            <person name="Zheng X."/>
            <person name="Stephens R."/>
            <person name="Nusbaum C."/>
            <person name="Birren B.W."/>
            <person name="Azadi P."/>
            <person name="Lempicki R.A."/>
            <person name="Cuomo C.A."/>
            <person name="Kovacs J.A."/>
        </authorList>
    </citation>
    <scope>NUCLEOTIDE SEQUENCE [LARGE SCALE GENOMIC DNA]</scope>
    <source>
        <strain evidence="3">RU7</strain>
    </source>
</reference>
<dbReference type="AlphaFoldDB" id="A0A0W4ZCV9"/>
<dbReference type="EMBL" id="LFWA01000018">
    <property type="protein sequence ID" value="KTW26233.1"/>
    <property type="molecule type" value="Genomic_DNA"/>
</dbReference>
<feature type="region of interest" description="Disordered" evidence="1">
    <location>
        <begin position="344"/>
        <end position="368"/>
    </location>
</feature>
<dbReference type="GeneID" id="28942051"/>
<protein>
    <submittedName>
        <fullName evidence="2">Uncharacterized protein</fullName>
    </submittedName>
</protein>
<feature type="region of interest" description="Disordered" evidence="1">
    <location>
        <begin position="77"/>
        <end position="98"/>
    </location>
</feature>
<sequence>MDTGCLISPESSLMVNNTMATNNVSASKTPGYVASKCARNVKDLSLVPTIRLDTSPTLAPLNTPRAHLLAGLRTTPCSDRQGEHGHEGQEDEKIHGSSQNIYKKDMLDVKQHKAPMYPHTATLSPRTTRGLGLPVYKQQSILMNSVSEPSTPYQCCFEEPKRMIQEKYPQFLYGDSSFAPQISSQQYPCVQKQVKNMVPVSPNMFVKGVVPYCTQEQHTFSYSPIIHDSFDGSFSGYSVPIEFQNHSIKNSLFPYYFQNTPQNHNSFKKNRYGQTPNGYTPNSNSATGYHKNVFSPSKEGAPCRQPRGPPSMEELLSPSESENKNFSLRLRKQAINKILHAGVQRQNNMLPPDPGTQKNRAFNASSAL</sequence>
<evidence type="ECO:0000313" key="3">
    <source>
        <dbReference type="Proteomes" id="UP000053447"/>
    </source>
</evidence>
<feature type="region of interest" description="Disordered" evidence="1">
    <location>
        <begin position="293"/>
        <end position="320"/>
    </location>
</feature>
<proteinExistence type="predicted"/>
<feature type="compositionally biased region" description="Basic and acidic residues" evidence="1">
    <location>
        <begin position="80"/>
        <end position="95"/>
    </location>
</feature>
<feature type="compositionally biased region" description="Polar residues" evidence="1">
    <location>
        <begin position="356"/>
        <end position="368"/>
    </location>
</feature>
<accession>A0A0W4ZCV9</accession>
<comment type="caution">
    <text evidence="2">The sequence shown here is derived from an EMBL/GenBank/DDBJ whole genome shotgun (WGS) entry which is preliminary data.</text>
</comment>
<dbReference type="OrthoDB" id="4092340at2759"/>
<feature type="compositionally biased region" description="Low complexity" evidence="1">
    <location>
        <begin position="310"/>
        <end position="320"/>
    </location>
</feature>
<evidence type="ECO:0000256" key="1">
    <source>
        <dbReference type="SAM" id="MobiDB-lite"/>
    </source>
</evidence>